<dbReference type="EMBL" id="MZGT01000002">
    <property type="protein sequence ID" value="OPJ66058.1"/>
    <property type="molecule type" value="Genomic_DNA"/>
</dbReference>
<evidence type="ECO:0000256" key="4">
    <source>
        <dbReference type="PIRSR" id="PIRSR600514-1"/>
    </source>
</evidence>
<dbReference type="OrthoDB" id="9776971at2"/>
<evidence type="ECO:0000256" key="3">
    <source>
        <dbReference type="ARBA" id="ARBA00023295"/>
    </source>
</evidence>
<dbReference type="STRING" id="225345.CLCHR_01590"/>
<dbReference type="PANTHER" id="PTHR12631:SF10">
    <property type="entry name" value="BETA-XYLOSIDASE-LIKE PROTEIN-RELATED"/>
    <property type="match status" value="1"/>
</dbReference>
<comment type="caution">
    <text evidence="6">The sequence shown here is derived from an EMBL/GenBank/DDBJ whole genome shotgun (WGS) entry which is preliminary data.</text>
</comment>
<keyword evidence="8" id="KW-1185">Reference proteome</keyword>
<organism evidence="6 8">
    <name type="scientific">Clostridium chromiireducens</name>
    <dbReference type="NCBI Taxonomy" id="225345"/>
    <lineage>
        <taxon>Bacteria</taxon>
        <taxon>Bacillati</taxon>
        <taxon>Bacillota</taxon>
        <taxon>Clostridia</taxon>
        <taxon>Eubacteriales</taxon>
        <taxon>Clostridiaceae</taxon>
        <taxon>Clostridium</taxon>
    </lineage>
</organism>
<dbReference type="GO" id="GO:0005975">
    <property type="term" value="P:carbohydrate metabolic process"/>
    <property type="evidence" value="ECO:0007669"/>
    <property type="project" value="InterPro"/>
</dbReference>
<dbReference type="Gene3D" id="2.60.40.1500">
    <property type="entry name" value="Glycosyl hydrolase domain, family 39"/>
    <property type="match status" value="1"/>
</dbReference>
<feature type="active site" description="Proton donor" evidence="4">
    <location>
        <position position="163"/>
    </location>
</feature>
<keyword evidence="2 6" id="KW-0378">Hydrolase</keyword>
<dbReference type="EC" id="3.2.1.37" evidence="6"/>
<dbReference type="Proteomes" id="UP000265930">
    <property type="component" value="Unassembled WGS sequence"/>
</dbReference>
<gene>
    <name evidence="6" type="primary">xynB_1</name>
    <name evidence="6" type="ORF">CLCHR_01590</name>
    <name evidence="7" type="ORF">D2A34_04315</name>
</gene>
<dbReference type="EMBL" id="QXDJ01000001">
    <property type="protein sequence ID" value="RII36614.1"/>
    <property type="molecule type" value="Genomic_DNA"/>
</dbReference>
<evidence type="ECO:0000256" key="2">
    <source>
        <dbReference type="ARBA" id="ARBA00022801"/>
    </source>
</evidence>
<evidence type="ECO:0000256" key="1">
    <source>
        <dbReference type="ARBA" id="ARBA00008875"/>
    </source>
</evidence>
<evidence type="ECO:0000259" key="5">
    <source>
        <dbReference type="Pfam" id="PF01229"/>
    </source>
</evidence>
<dbReference type="InterPro" id="IPR017853">
    <property type="entry name" value="GH"/>
</dbReference>
<comment type="similarity">
    <text evidence="1">Belongs to the glycosyl hydrolase 39 family.</text>
</comment>
<dbReference type="AlphaFoldDB" id="A0A1V4J171"/>
<dbReference type="PRINTS" id="PR00745">
    <property type="entry name" value="GLHYDRLASE39"/>
</dbReference>
<proteinExistence type="inferred from homology"/>
<sequence>MSKEIKEIKIPVSGKPFKNNVSYCVGTGRMGLALQKEYIDHLKIAQQSIHFQYIRGHGLFCDDVGIYRECEMDGETYPFYNFTYLDRIMDTYLENGIKPFLELGFMPEKLKTGDNTVFYWKGNVTPPISYEKWAELITVTLNHLIDRYGREEVITWPIEVWNEPNIAFWAGTMEEYFMLYDCSAEAVKKVDPRIQVGGPAICGVETEKWLRSFFEHCIENDSPLDFITRHCYTADQQTNRGHYIYHTLNDPSYMIKELKETRMIMADYPRVANMPLHITEFNSSYVPICPVHDMDFHAGYIARILSEAGEYADSYSYWTFSDVFEEMDVPKSVFHGGFGLISLNSIKKPTFYAFEFFSKAGKELLYRDEHLVVTKNEDRYVIIGWNYHDMKDCKQSSDETYVLLIPAIEKQAIALKKEVGGQHANPMQTWSNLGKPRSLNKEQLDILKASAEPLQTDAKLLEQDGIYRIELQIPCNHLCMLEILPVSDKTDTYLGYKQEEFYGM</sequence>
<dbReference type="InterPro" id="IPR049166">
    <property type="entry name" value="GH39_cat"/>
</dbReference>
<protein>
    <submittedName>
        <fullName evidence="6 7">Beta-xylosidase</fullName>
        <ecNumber evidence="6">3.2.1.37</ecNumber>
    </submittedName>
</protein>
<evidence type="ECO:0000313" key="6">
    <source>
        <dbReference type="EMBL" id="OPJ66058.1"/>
    </source>
</evidence>
<evidence type="ECO:0000313" key="8">
    <source>
        <dbReference type="Proteomes" id="UP000191056"/>
    </source>
</evidence>
<dbReference type="Pfam" id="PF01229">
    <property type="entry name" value="Glyco_hydro_39"/>
    <property type="match status" value="1"/>
</dbReference>
<accession>A0A1V4J171</accession>
<dbReference type="Proteomes" id="UP000191056">
    <property type="component" value="Unassembled WGS sequence"/>
</dbReference>
<reference evidence="7 9" key="2">
    <citation type="submission" date="2018-08" db="EMBL/GenBank/DDBJ databases">
        <title>Genome of Clostridium chromiireducens C1, DSM12136.</title>
        <authorList>
            <person name="Xing M."/>
            <person name="Wei Y."/>
            <person name="Ang E.L."/>
            <person name="Zhao H."/>
            <person name="Zhang Y."/>
        </authorList>
    </citation>
    <scope>NUCLEOTIDE SEQUENCE [LARGE SCALE GENOMIC DNA]</scope>
    <source>
        <strain evidence="7 9">C1</strain>
    </source>
</reference>
<dbReference type="SUPFAM" id="SSF51011">
    <property type="entry name" value="Glycosyl hydrolase domain"/>
    <property type="match status" value="1"/>
</dbReference>
<feature type="domain" description="Glycosyl hydrolases family 39 N-terminal catalytic" evidence="5">
    <location>
        <begin position="13"/>
        <end position="460"/>
    </location>
</feature>
<dbReference type="InterPro" id="IPR051923">
    <property type="entry name" value="Glycosyl_Hydrolase_39"/>
</dbReference>
<dbReference type="SUPFAM" id="SSF51445">
    <property type="entry name" value="(Trans)glycosidases"/>
    <property type="match status" value="1"/>
</dbReference>
<name>A0A1V4J171_9CLOT</name>
<dbReference type="Gene3D" id="3.20.20.80">
    <property type="entry name" value="Glycosidases"/>
    <property type="match status" value="1"/>
</dbReference>
<dbReference type="GO" id="GO:0009044">
    <property type="term" value="F:xylan 1,4-beta-xylosidase activity"/>
    <property type="evidence" value="ECO:0007669"/>
    <property type="project" value="UniProtKB-EC"/>
</dbReference>
<reference evidence="6 8" key="1">
    <citation type="submission" date="2017-03" db="EMBL/GenBank/DDBJ databases">
        <title>Genome sequence of Clostridium chromiireducens DSM 23318.</title>
        <authorList>
            <person name="Poehlein A."/>
            <person name="Daniel R."/>
        </authorList>
    </citation>
    <scope>NUCLEOTIDE SEQUENCE [LARGE SCALE GENOMIC DNA]</scope>
    <source>
        <strain evidence="6 8">DSM 23318</strain>
    </source>
</reference>
<dbReference type="InterPro" id="IPR000514">
    <property type="entry name" value="Glyco_hydro_39"/>
</dbReference>
<keyword evidence="3 6" id="KW-0326">Glycosidase</keyword>
<evidence type="ECO:0000313" key="9">
    <source>
        <dbReference type="Proteomes" id="UP000265930"/>
    </source>
</evidence>
<dbReference type="PANTHER" id="PTHR12631">
    <property type="entry name" value="ALPHA-L-IDURONIDASE"/>
    <property type="match status" value="1"/>
</dbReference>
<dbReference type="RefSeq" id="WP_079437753.1">
    <property type="nucleotide sequence ID" value="NZ_MZGT01000002.1"/>
</dbReference>
<evidence type="ECO:0000313" key="7">
    <source>
        <dbReference type="EMBL" id="RII36614.1"/>
    </source>
</evidence>